<name>A0A9Y2B951_9SPHN</name>
<dbReference type="Proteomes" id="UP001231445">
    <property type="component" value="Chromosome"/>
</dbReference>
<dbReference type="EMBL" id="CP127221">
    <property type="protein sequence ID" value="WIW96186.1"/>
    <property type="molecule type" value="Genomic_DNA"/>
</dbReference>
<keyword evidence="2" id="KW-1185">Reference proteome</keyword>
<gene>
    <name evidence="1" type="ORF">QQX03_03515</name>
</gene>
<evidence type="ECO:0000313" key="2">
    <source>
        <dbReference type="Proteomes" id="UP001231445"/>
    </source>
</evidence>
<evidence type="ECO:0000313" key="1">
    <source>
        <dbReference type="EMBL" id="WIW96186.1"/>
    </source>
</evidence>
<dbReference type="KEGG" id="arue:QQX03_03515"/>
<proteinExistence type="predicted"/>
<accession>A0A9Y2B951</accession>
<dbReference type="AlphaFoldDB" id="A0A9Y2B951"/>
<reference evidence="1 2" key="1">
    <citation type="submission" date="2023-06" db="EMBL/GenBank/DDBJ databases">
        <title>Altererythrobacter rubellus NBRC 112769 genome.</title>
        <authorList>
            <person name="Zhang K."/>
        </authorList>
    </citation>
    <scope>NUCLEOTIDE SEQUENCE [LARGE SCALE GENOMIC DNA]</scope>
    <source>
        <strain evidence="1 2">NBRC 112769</strain>
    </source>
</reference>
<protein>
    <recommendedName>
        <fullName evidence="3">EcoEI R protein C-terminal domain-containing protein</fullName>
    </recommendedName>
</protein>
<evidence type="ECO:0008006" key="3">
    <source>
        <dbReference type="Google" id="ProtNLM"/>
    </source>
</evidence>
<sequence length="92" mass="10451">MIISFLICSLVAYRADRVQPERNAMQAFLAYILQAYEMQGIRELAPSRISDFLQIRYGGTNDAKRKLGSVGVIRGAFLDIQKHLFQQTGENQ</sequence>
<organism evidence="1 2">
    <name type="scientific">Altererythrobacter rubellus</name>
    <dbReference type="NCBI Taxonomy" id="2173831"/>
    <lineage>
        <taxon>Bacteria</taxon>
        <taxon>Pseudomonadati</taxon>
        <taxon>Pseudomonadota</taxon>
        <taxon>Alphaproteobacteria</taxon>
        <taxon>Sphingomonadales</taxon>
        <taxon>Erythrobacteraceae</taxon>
        <taxon>Altererythrobacter</taxon>
    </lineage>
</organism>